<keyword evidence="6" id="KW-0325">Glycoprotein</keyword>
<comment type="caution">
    <text evidence="10">The sequence shown here is derived from an EMBL/GenBank/DDBJ whole genome shotgun (WGS) entry which is preliminary data.</text>
</comment>
<feature type="non-terminal residue" evidence="10">
    <location>
        <position position="1"/>
    </location>
</feature>
<keyword evidence="7" id="KW-0449">Lipoprotein</keyword>
<dbReference type="EMBL" id="QZBN01000332">
    <property type="protein sequence ID" value="THZ46363.1"/>
    <property type="molecule type" value="Genomic_DNA"/>
</dbReference>
<evidence type="ECO:0000256" key="7">
    <source>
        <dbReference type="ARBA" id="ARBA00023288"/>
    </source>
</evidence>
<keyword evidence="5 8" id="KW-0472">Membrane</keyword>
<dbReference type="GO" id="GO:0098552">
    <property type="term" value="C:side of membrane"/>
    <property type="evidence" value="ECO:0007669"/>
    <property type="project" value="UniProtKB-KW"/>
</dbReference>
<dbReference type="PANTHER" id="PTHR34992:SF10">
    <property type="entry name" value="COPPER ACQUISITION FACTOR BIM1-LIKE DOMAIN-CONTAINING PROTEIN"/>
    <property type="match status" value="1"/>
</dbReference>
<feature type="transmembrane region" description="Helical" evidence="8">
    <location>
        <begin position="33"/>
        <end position="53"/>
    </location>
</feature>
<dbReference type="Pfam" id="PF20238">
    <property type="entry name" value="BIM1-like_dom"/>
    <property type="match status" value="1"/>
</dbReference>
<dbReference type="EMBL" id="QZAR01000076">
    <property type="protein sequence ID" value="THW89746.1"/>
    <property type="molecule type" value="Genomic_DNA"/>
</dbReference>
<protein>
    <recommendedName>
        <fullName evidence="9">Copper acquisition factor BIM1-like domain-containing protein</fullName>
    </recommendedName>
</protein>
<evidence type="ECO:0000256" key="4">
    <source>
        <dbReference type="ARBA" id="ARBA00022729"/>
    </source>
</evidence>
<evidence type="ECO:0000256" key="6">
    <source>
        <dbReference type="ARBA" id="ARBA00023180"/>
    </source>
</evidence>
<dbReference type="InterPro" id="IPR046530">
    <property type="entry name" value="BIM1-like_dom"/>
</dbReference>
<dbReference type="Proteomes" id="UP000304928">
    <property type="component" value="Unassembled WGS sequence"/>
</dbReference>
<dbReference type="AlphaFoldDB" id="A0A4V4KUM6"/>
<evidence type="ECO:0000256" key="8">
    <source>
        <dbReference type="SAM" id="Phobius"/>
    </source>
</evidence>
<keyword evidence="8" id="KW-1133">Transmembrane helix</keyword>
<evidence type="ECO:0000313" key="13">
    <source>
        <dbReference type="Proteomes" id="UP000310121"/>
    </source>
</evidence>
<sequence length="263" mass="28435">SYGVATLSAVFSSFVKNPSLSRCAILRELRFVKMLSIFSIVTVLAVNLSLVHAHTVITYPGWRGNNLHTNGTLPQHDASALGINYVNGSYTFPYGSLWPVNGGAIALQPGWFKGHRYAQFYVNVGIQLPGEVAPQNMSFNVVPAFQITGPSNDEYPQSAFCLPQVPLPAGMTFNVGDNITLQIVELAQHGAAIYNCADVTLVDAVDVPEVNRANCYNSSDLSFQLMYATANLTSASSPPMEPSLSPLYVLLPLAITIFAFGIW</sequence>
<evidence type="ECO:0000256" key="2">
    <source>
        <dbReference type="ARBA" id="ARBA00022475"/>
    </source>
</evidence>
<keyword evidence="4" id="KW-0732">Signal</keyword>
<feature type="domain" description="Copper acquisition factor BIM1-like" evidence="9">
    <location>
        <begin position="53"/>
        <end position="219"/>
    </location>
</feature>
<comment type="subcellular location">
    <subcellularLocation>
        <location evidence="1">Cell membrane</location>
        <topology evidence="1">Lipid-anchor</topology>
        <topology evidence="1">GPI-anchor</topology>
    </subcellularLocation>
</comment>
<dbReference type="InterPro" id="IPR046936">
    <property type="entry name" value="BIM1-like"/>
</dbReference>
<keyword evidence="8" id="KW-0812">Transmembrane</keyword>
<evidence type="ECO:0000256" key="5">
    <source>
        <dbReference type="ARBA" id="ARBA00023136"/>
    </source>
</evidence>
<dbReference type="GO" id="GO:0005886">
    <property type="term" value="C:plasma membrane"/>
    <property type="evidence" value="ECO:0007669"/>
    <property type="project" value="UniProtKB-SubCell"/>
</dbReference>
<evidence type="ECO:0000256" key="3">
    <source>
        <dbReference type="ARBA" id="ARBA00022622"/>
    </source>
</evidence>
<evidence type="ECO:0000313" key="11">
    <source>
        <dbReference type="EMBL" id="THZ46363.1"/>
    </source>
</evidence>
<gene>
    <name evidence="11" type="ORF">D6C90_04289</name>
    <name evidence="10" type="ORF">D6D15_05046</name>
</gene>
<keyword evidence="3" id="KW-0336">GPI-anchor</keyword>
<name>A0A4V4KUM6_AURPU</name>
<evidence type="ECO:0000313" key="10">
    <source>
        <dbReference type="EMBL" id="THW89746.1"/>
    </source>
</evidence>
<keyword evidence="2" id="KW-1003">Cell membrane</keyword>
<evidence type="ECO:0000313" key="12">
    <source>
        <dbReference type="Proteomes" id="UP000304928"/>
    </source>
</evidence>
<evidence type="ECO:0000259" key="9">
    <source>
        <dbReference type="Pfam" id="PF20238"/>
    </source>
</evidence>
<evidence type="ECO:0000256" key="1">
    <source>
        <dbReference type="ARBA" id="ARBA00004609"/>
    </source>
</evidence>
<accession>A0A4V4KUM6</accession>
<dbReference type="PANTHER" id="PTHR34992">
    <property type="entry name" value="HYPHAL ANASTAMOSIS-7 PROTEIN"/>
    <property type="match status" value="1"/>
</dbReference>
<proteinExistence type="predicted"/>
<reference evidence="12 13" key="1">
    <citation type="submission" date="2018-10" db="EMBL/GenBank/DDBJ databases">
        <title>Fifty Aureobasidium pullulans genomes reveal a recombining polyextremotolerant generalist.</title>
        <authorList>
            <person name="Gostincar C."/>
            <person name="Turk M."/>
            <person name="Zajc J."/>
            <person name="Gunde-Cimerman N."/>
        </authorList>
    </citation>
    <scope>NUCLEOTIDE SEQUENCE [LARGE SCALE GENOMIC DNA]</scope>
    <source>
        <strain evidence="10 12">EXF-10507</strain>
        <strain evidence="11 13">EXF-3844</strain>
    </source>
</reference>
<organism evidence="10 12">
    <name type="scientific">Aureobasidium pullulans</name>
    <name type="common">Black yeast</name>
    <name type="synonym">Pullularia pullulans</name>
    <dbReference type="NCBI Taxonomy" id="5580"/>
    <lineage>
        <taxon>Eukaryota</taxon>
        <taxon>Fungi</taxon>
        <taxon>Dikarya</taxon>
        <taxon>Ascomycota</taxon>
        <taxon>Pezizomycotina</taxon>
        <taxon>Dothideomycetes</taxon>
        <taxon>Dothideomycetidae</taxon>
        <taxon>Dothideales</taxon>
        <taxon>Saccotheciaceae</taxon>
        <taxon>Aureobasidium</taxon>
    </lineage>
</organism>
<dbReference type="Proteomes" id="UP000310121">
    <property type="component" value="Unassembled WGS sequence"/>
</dbReference>